<feature type="domain" description="FtsK" evidence="12">
    <location>
        <begin position="466"/>
        <end position="669"/>
    </location>
</feature>
<dbReference type="GO" id="GO:0003677">
    <property type="term" value="F:DNA binding"/>
    <property type="evidence" value="ECO:0007669"/>
    <property type="project" value="InterPro"/>
</dbReference>
<organism evidence="13 14">
    <name type="scientific">Virgisporangium ochraceum</name>
    <dbReference type="NCBI Taxonomy" id="65505"/>
    <lineage>
        <taxon>Bacteria</taxon>
        <taxon>Bacillati</taxon>
        <taxon>Actinomycetota</taxon>
        <taxon>Actinomycetes</taxon>
        <taxon>Micromonosporales</taxon>
        <taxon>Micromonosporaceae</taxon>
        <taxon>Virgisporangium</taxon>
    </lineage>
</organism>
<evidence type="ECO:0000256" key="4">
    <source>
        <dbReference type="ARBA" id="ARBA00022737"/>
    </source>
</evidence>
<keyword evidence="4" id="KW-0677">Repeat</keyword>
<feature type="binding site" evidence="9">
    <location>
        <begin position="1125"/>
        <end position="1132"/>
    </location>
    <ligand>
        <name>ATP</name>
        <dbReference type="ChEBI" id="CHEBI:30616"/>
    </ligand>
</feature>
<gene>
    <name evidence="13" type="ORF">Voc01_042540</name>
</gene>
<sequence length="1317" mass="141268">MSTRLVHRPTRVARPLSTVEPLVVDPPPQLPDGKGGVGMQALLPMAGAGVAMAMMMFLRGSGFAALGAVVMVAALVGAGAMYVSQLGKAGRQRRVQRERYQNYLEELRETLRESEQRMQADANVLDPPVNRLLDVVRSPARLWERRRADIDFLRVRIGVGALPLRRMQLRDQANASDPVDPFMRHEAQSLLRRFELTPGLPLRVELDCAGDVSVVTPNRAEAVALASALLVQVAAFHAPDDVTLAIVTTPERAGDWAWARWLPHLLDRTAIGPSGPTPLLVTAPETLADLLGADLDQRATNALKSLRHGGGAAGARTRPRLLVIDDAHGRIAQTVASPDQLVDLPSLGATVVHLLADRLHEPGEISRRITLDGDALMLEDLKASPPVVVDGTLDRAPAPLIEGLARRIAPLRLSADSYDDGTGTPPADFRDLLGLNDPTELDLARLWRPRGERDFLRVPIGVDPAGRAVLLDLKESAQLGMGPHGLCVGATGSGKSELLRTLVLALAASHPPERLAMVLVDYKGGATFAPFLEMPHVAGLITNLESDASLVERMYTSLDGEVQRRQQVLADAGRVTDITEYHLRREAAGPHSGLPPLPHLLVLIDEFGELLAAKSEFIELFLRIGRIGRSIGVHLLLSSQRVEQGKMRGLENYLSYRLGLRTLSEMESRTVLDTVDAFHLPPLPGNGYLKVDVSIYQQFKAAYVSGPLAGDEEAELAPIVGPLVKTMPVFGSADLVEEPGAPAPKATRRTTGPTLLSTVVGQMTTAGTPVSAIWLPPLPPAVTLDQACDGVVATPDGIRLRVDRPAGGLPVPLGRLDDPARQRQGPWLVNLAAAGGNLLVLGGPGSGKTTALRTIALGLATSHRPTDVGIYGIDLLGNGLAPLAGLPHVGGVAGRDDRERVRRTIDEVHAMLAQRQRLYNRHHLDNVDELRAADERVRAELGCVDVVLLIDGYGQLNTEFESVEGKVHDLLSRGGRYGIHVVACVRRWNEVRSGQQVAFANRIELRLTDPGESSIDGKLARGVPPETPGRVLTTDKLYAQIALPRLDGVADPANAGLVAAAQGVRSSWTGALPPPVRVLPAVLPITDLLDAPAGHGVVPFGRFENDFSPAVVDLFGRDQHLLILGDPRTGKTNLLRLVAEELMRQYPSDDLVFAVFDPRRALSGLVPEPYLGGYAPNPTLAQQLSAAVCQELAKRGPGEAARPRIVLLIDDYDILAASATQPLGAFVPYVAAGRDTGLHVVMARRVAGASRGLFEPFPLATREAGCLSLLMSGDRTEGQLLGPVRPMALPVGRAQFVRVGDPPRIVQTAYTGTLKED</sequence>
<keyword evidence="5 9" id="KW-0547">Nucleotide-binding</keyword>
<evidence type="ECO:0000256" key="10">
    <source>
        <dbReference type="SAM" id="Coils"/>
    </source>
</evidence>
<dbReference type="InterPro" id="IPR027417">
    <property type="entry name" value="P-loop_NTPase"/>
</dbReference>
<evidence type="ECO:0000256" key="11">
    <source>
        <dbReference type="SAM" id="Phobius"/>
    </source>
</evidence>
<comment type="caution">
    <text evidence="13">The sequence shown here is derived from an EMBL/GenBank/DDBJ whole genome shotgun (WGS) entry which is preliminary data.</text>
</comment>
<evidence type="ECO:0000313" key="13">
    <source>
        <dbReference type="EMBL" id="GIJ69337.1"/>
    </source>
</evidence>
<keyword evidence="2" id="KW-1003">Cell membrane</keyword>
<name>A0A8J3ZUQ9_9ACTN</name>
<dbReference type="InterPro" id="IPR003593">
    <property type="entry name" value="AAA+_ATPase"/>
</dbReference>
<dbReference type="InterPro" id="IPR023837">
    <property type="entry name" value="EccCb-like_Actinobacteria"/>
</dbReference>
<dbReference type="NCBIfam" id="TIGR03924">
    <property type="entry name" value="T7SS_EccC_a"/>
    <property type="match status" value="1"/>
</dbReference>
<dbReference type="PANTHER" id="PTHR22683:SF1">
    <property type="entry name" value="TYPE VII SECRETION SYSTEM PROTEIN ESSC"/>
    <property type="match status" value="1"/>
</dbReference>
<keyword evidence="14" id="KW-1185">Reference proteome</keyword>
<keyword evidence="8 11" id="KW-0472">Membrane</keyword>
<feature type="domain" description="FtsK" evidence="12">
    <location>
        <begin position="1107"/>
        <end position="1279"/>
    </location>
</feature>
<proteinExistence type="predicted"/>
<evidence type="ECO:0000256" key="5">
    <source>
        <dbReference type="ARBA" id="ARBA00022741"/>
    </source>
</evidence>
<accession>A0A8J3ZUQ9</accession>
<feature type="binding site" evidence="9">
    <location>
        <begin position="489"/>
        <end position="496"/>
    </location>
    <ligand>
        <name>ATP</name>
        <dbReference type="ChEBI" id="CHEBI:30616"/>
    </ligand>
</feature>
<dbReference type="SMART" id="SM00382">
    <property type="entry name" value="AAA"/>
    <property type="match status" value="3"/>
</dbReference>
<dbReference type="NCBIfam" id="TIGR03925">
    <property type="entry name" value="T7SS_EccC_b"/>
    <property type="match status" value="1"/>
</dbReference>
<evidence type="ECO:0000256" key="6">
    <source>
        <dbReference type="ARBA" id="ARBA00022840"/>
    </source>
</evidence>
<reference evidence="13" key="1">
    <citation type="submission" date="2021-01" db="EMBL/GenBank/DDBJ databases">
        <title>Whole genome shotgun sequence of Virgisporangium ochraceum NBRC 16418.</title>
        <authorList>
            <person name="Komaki H."/>
            <person name="Tamura T."/>
        </authorList>
    </citation>
    <scope>NUCLEOTIDE SEQUENCE</scope>
    <source>
        <strain evidence="13">NBRC 16418</strain>
    </source>
</reference>
<evidence type="ECO:0000256" key="8">
    <source>
        <dbReference type="ARBA" id="ARBA00023136"/>
    </source>
</evidence>
<dbReference type="PANTHER" id="PTHR22683">
    <property type="entry name" value="SPORULATION PROTEIN RELATED"/>
    <property type="match status" value="1"/>
</dbReference>
<evidence type="ECO:0000259" key="12">
    <source>
        <dbReference type="PROSITE" id="PS50901"/>
    </source>
</evidence>
<keyword evidence="3 11" id="KW-0812">Transmembrane</keyword>
<protein>
    <submittedName>
        <fullName evidence="13">Type VII secretion protein EccC</fullName>
    </submittedName>
</protein>
<dbReference type="InterPro" id="IPR002543">
    <property type="entry name" value="FtsK_dom"/>
</dbReference>
<dbReference type="RefSeq" id="WP_203929267.1">
    <property type="nucleotide sequence ID" value="NZ_BOPH01000061.1"/>
</dbReference>
<dbReference type="Proteomes" id="UP000635606">
    <property type="component" value="Unassembled WGS sequence"/>
</dbReference>
<evidence type="ECO:0000256" key="2">
    <source>
        <dbReference type="ARBA" id="ARBA00022475"/>
    </source>
</evidence>
<dbReference type="GO" id="GO:0005524">
    <property type="term" value="F:ATP binding"/>
    <property type="evidence" value="ECO:0007669"/>
    <property type="project" value="UniProtKB-UniRule"/>
</dbReference>
<evidence type="ECO:0000256" key="9">
    <source>
        <dbReference type="PROSITE-ProRule" id="PRU00289"/>
    </source>
</evidence>
<keyword evidence="7 11" id="KW-1133">Transmembrane helix</keyword>
<feature type="domain" description="FtsK" evidence="12">
    <location>
        <begin position="824"/>
        <end position="1014"/>
    </location>
</feature>
<feature type="binding site" evidence="9">
    <location>
        <begin position="842"/>
        <end position="849"/>
    </location>
    <ligand>
        <name>ATP</name>
        <dbReference type="ChEBI" id="CHEBI:30616"/>
    </ligand>
</feature>
<evidence type="ECO:0000313" key="14">
    <source>
        <dbReference type="Proteomes" id="UP000635606"/>
    </source>
</evidence>
<dbReference type="EMBL" id="BOPH01000061">
    <property type="protein sequence ID" value="GIJ69337.1"/>
    <property type="molecule type" value="Genomic_DNA"/>
</dbReference>
<comment type="subcellular location">
    <subcellularLocation>
        <location evidence="1">Cell membrane</location>
        <topology evidence="1">Multi-pass membrane protein</topology>
    </subcellularLocation>
</comment>
<keyword evidence="10" id="KW-0175">Coiled coil</keyword>
<dbReference type="GO" id="GO:0005886">
    <property type="term" value="C:plasma membrane"/>
    <property type="evidence" value="ECO:0007669"/>
    <property type="project" value="UniProtKB-SubCell"/>
</dbReference>
<dbReference type="InterPro" id="IPR050206">
    <property type="entry name" value="FtsK/SpoIIIE/SftA"/>
</dbReference>
<dbReference type="InterPro" id="IPR023836">
    <property type="entry name" value="EccCa-like_Actinobacteria"/>
</dbReference>
<dbReference type="SUPFAM" id="SSF52540">
    <property type="entry name" value="P-loop containing nucleoside triphosphate hydrolases"/>
    <property type="match status" value="3"/>
</dbReference>
<evidence type="ECO:0000256" key="1">
    <source>
        <dbReference type="ARBA" id="ARBA00004651"/>
    </source>
</evidence>
<feature type="transmembrane region" description="Helical" evidence="11">
    <location>
        <begin position="63"/>
        <end position="83"/>
    </location>
</feature>
<evidence type="ECO:0000256" key="7">
    <source>
        <dbReference type="ARBA" id="ARBA00022989"/>
    </source>
</evidence>
<feature type="coiled-coil region" evidence="10">
    <location>
        <begin position="93"/>
        <end position="124"/>
    </location>
</feature>
<evidence type="ECO:0000256" key="3">
    <source>
        <dbReference type="ARBA" id="ARBA00022692"/>
    </source>
</evidence>
<keyword evidence="6 9" id="KW-0067">ATP-binding</keyword>
<dbReference type="Gene3D" id="3.40.50.300">
    <property type="entry name" value="P-loop containing nucleotide triphosphate hydrolases"/>
    <property type="match status" value="3"/>
</dbReference>
<dbReference type="PROSITE" id="PS50901">
    <property type="entry name" value="FTSK"/>
    <property type="match status" value="3"/>
</dbReference>
<dbReference type="Pfam" id="PF01580">
    <property type="entry name" value="FtsK_SpoIIIE"/>
    <property type="match status" value="2"/>
</dbReference>